<dbReference type="InterPro" id="IPR001915">
    <property type="entry name" value="Peptidase_M48"/>
</dbReference>
<evidence type="ECO:0000256" key="5">
    <source>
        <dbReference type="ARBA" id="ARBA00023049"/>
    </source>
</evidence>
<dbReference type="PANTHER" id="PTHR34978:SF3">
    <property type="entry name" value="SLR0241 PROTEIN"/>
    <property type="match status" value="1"/>
</dbReference>
<sequence length="313" mass="32889">MDGVFVPLLLPVAAWPLARVASGAPPRLAVWLLTCAAVALAAGSTAALAVLAFAGLSLMPPVARFGDWSPQTLRGMGLASVPWEVVSGLVLGIVLVSTVVDVLRKQRWLREVARTIKGVPESAGLVVLPDAEPLAFAVPLRGGRIVVSRSMLAALTPAERCALLAHERAHLRHRHHVFLTLVSLATSLNPLLRPLRSAVVFLVERWADEVSCARVGDRRVVAVAVGKAALAARTTVSPLAPAATGGSVPRRVAALLDSRPQRSGWRLAAVAGTAFTIAITMWSAQASVEAAADLHKGIEVASLGHHHPHRSMA</sequence>
<keyword evidence="7" id="KW-0472">Membrane</keyword>
<evidence type="ECO:0000256" key="6">
    <source>
        <dbReference type="RuleBase" id="RU003983"/>
    </source>
</evidence>
<name>A0A558AJ86_9PSEU</name>
<evidence type="ECO:0000256" key="1">
    <source>
        <dbReference type="ARBA" id="ARBA00022670"/>
    </source>
</evidence>
<dbReference type="Gene3D" id="3.30.2010.10">
    <property type="entry name" value="Metalloproteases ('zincins'), catalytic domain"/>
    <property type="match status" value="1"/>
</dbReference>
<evidence type="ECO:0000256" key="3">
    <source>
        <dbReference type="ARBA" id="ARBA00022801"/>
    </source>
</evidence>
<keyword evidence="7" id="KW-1133">Transmembrane helix</keyword>
<dbReference type="PANTHER" id="PTHR34978">
    <property type="entry name" value="POSSIBLE SENSOR-TRANSDUCER PROTEIN BLAR"/>
    <property type="match status" value="1"/>
</dbReference>
<dbReference type="InterPro" id="IPR052173">
    <property type="entry name" value="Beta-lactam_resp_regulator"/>
</dbReference>
<keyword evidence="5 6" id="KW-0482">Metalloprotease</keyword>
<comment type="caution">
    <text evidence="9">The sequence shown here is derived from an EMBL/GenBank/DDBJ whole genome shotgun (WGS) entry which is preliminary data.</text>
</comment>
<evidence type="ECO:0000259" key="8">
    <source>
        <dbReference type="Pfam" id="PF01435"/>
    </source>
</evidence>
<evidence type="ECO:0000256" key="4">
    <source>
        <dbReference type="ARBA" id="ARBA00022833"/>
    </source>
</evidence>
<keyword evidence="3 6" id="KW-0378">Hydrolase</keyword>
<dbReference type="GO" id="GO:0006508">
    <property type="term" value="P:proteolysis"/>
    <property type="evidence" value="ECO:0007669"/>
    <property type="project" value="UniProtKB-KW"/>
</dbReference>
<keyword evidence="7" id="KW-0812">Transmembrane</keyword>
<comment type="similarity">
    <text evidence="6">Belongs to the peptidase M48 family.</text>
</comment>
<accession>A0A558AJ86</accession>
<dbReference type="EMBL" id="VJZA01000007">
    <property type="protein sequence ID" value="TVT24332.1"/>
    <property type="molecule type" value="Genomic_DNA"/>
</dbReference>
<dbReference type="CDD" id="cd07326">
    <property type="entry name" value="M56_BlaR1_MecR1_like"/>
    <property type="match status" value="1"/>
</dbReference>
<evidence type="ECO:0000256" key="7">
    <source>
        <dbReference type="SAM" id="Phobius"/>
    </source>
</evidence>
<evidence type="ECO:0000313" key="10">
    <source>
        <dbReference type="Proteomes" id="UP000318578"/>
    </source>
</evidence>
<evidence type="ECO:0000256" key="2">
    <source>
        <dbReference type="ARBA" id="ARBA00022723"/>
    </source>
</evidence>
<gene>
    <name evidence="9" type="ORF">FNH06_07145</name>
</gene>
<keyword evidence="4 6" id="KW-0862">Zinc</keyword>
<keyword evidence="2" id="KW-0479">Metal-binding</keyword>
<dbReference type="Pfam" id="PF01435">
    <property type="entry name" value="Peptidase_M48"/>
    <property type="match status" value="1"/>
</dbReference>
<evidence type="ECO:0000313" key="9">
    <source>
        <dbReference type="EMBL" id="TVT24332.1"/>
    </source>
</evidence>
<dbReference type="OrthoDB" id="3541294at2"/>
<dbReference type="Proteomes" id="UP000318578">
    <property type="component" value="Unassembled WGS sequence"/>
</dbReference>
<dbReference type="AlphaFoldDB" id="A0A558AJ86"/>
<feature type="transmembrane region" description="Helical" evidence="7">
    <location>
        <begin position="30"/>
        <end position="56"/>
    </location>
</feature>
<feature type="transmembrane region" description="Helical" evidence="7">
    <location>
        <begin position="77"/>
        <end position="100"/>
    </location>
</feature>
<dbReference type="GO" id="GO:0004222">
    <property type="term" value="F:metalloendopeptidase activity"/>
    <property type="evidence" value="ECO:0007669"/>
    <property type="project" value="InterPro"/>
</dbReference>
<comment type="cofactor">
    <cofactor evidence="6">
        <name>Zn(2+)</name>
        <dbReference type="ChEBI" id="CHEBI:29105"/>
    </cofactor>
    <text evidence="6">Binds 1 zinc ion per subunit.</text>
</comment>
<protein>
    <submittedName>
        <fullName evidence="9">M56 family metallopeptidase</fullName>
    </submittedName>
</protein>
<dbReference type="RefSeq" id="WP_144635504.1">
    <property type="nucleotide sequence ID" value="NZ_BNAX01000016.1"/>
</dbReference>
<reference evidence="9 10" key="1">
    <citation type="submission" date="2019-07" db="EMBL/GenBank/DDBJ databases">
        <title>New species of Amycolatopsis and Streptomyces.</title>
        <authorList>
            <person name="Duangmal K."/>
            <person name="Teo W.F.A."/>
            <person name="Lipun K."/>
        </authorList>
    </citation>
    <scope>NUCLEOTIDE SEQUENCE [LARGE SCALE GENOMIC DNA]</scope>
    <source>
        <strain evidence="9 10">JCM 30562</strain>
    </source>
</reference>
<dbReference type="GO" id="GO:0046872">
    <property type="term" value="F:metal ion binding"/>
    <property type="evidence" value="ECO:0007669"/>
    <property type="project" value="UniProtKB-KW"/>
</dbReference>
<feature type="domain" description="Peptidase M48" evidence="8">
    <location>
        <begin position="109"/>
        <end position="187"/>
    </location>
</feature>
<keyword evidence="10" id="KW-1185">Reference proteome</keyword>
<keyword evidence="1 6" id="KW-0645">Protease</keyword>
<proteinExistence type="inferred from homology"/>
<organism evidence="9 10">
    <name type="scientific">Amycolatopsis acidiphila</name>
    <dbReference type="NCBI Taxonomy" id="715473"/>
    <lineage>
        <taxon>Bacteria</taxon>
        <taxon>Bacillati</taxon>
        <taxon>Actinomycetota</taxon>
        <taxon>Actinomycetes</taxon>
        <taxon>Pseudonocardiales</taxon>
        <taxon>Pseudonocardiaceae</taxon>
        <taxon>Amycolatopsis</taxon>
    </lineage>
</organism>